<keyword evidence="4" id="KW-1185">Reference proteome</keyword>
<proteinExistence type="inferred from homology"/>
<dbReference type="CDD" id="cd03784">
    <property type="entry name" value="GT1_Gtf-like"/>
    <property type="match status" value="1"/>
</dbReference>
<dbReference type="FunFam" id="3.40.50.2000:FF:000037">
    <property type="entry name" value="Glycosyltransferase"/>
    <property type="match status" value="1"/>
</dbReference>
<evidence type="ECO:0000313" key="3">
    <source>
        <dbReference type="EMBL" id="VAI91126.1"/>
    </source>
</evidence>
<sequence>MARDVADYSPWSTLTQDQDGRRLLVADAHRPLPVACVRSHGPLPRACGAPGGPRSPRLLRLNAAQYQPPPGAEATTDLPPGKAQLLQKAADGLAGPFGAFLDDGKKPDWLIVDTFHYLAAAAAARRGVPSVMFPIFSSASSALWGVPRVSTAVDPKVGASLAQRFLLTHQSCKMVAKRCCVEFDPDGVPLLPAIFGKPFAPLGLLPPPLRSNGGDDTLVSWLDRQPAKSVLYVALGSEAPLSTELVHELASGLELAGTSFLWALRKPSGVPDDAVLPPGFQDRTKHRGLVAMGMVPQTRVLAHDSVGAFLTHCGWSSVIEAMQYGRPLVMLPFFGDQGPIARLMEGRKVGLPVPRNGKDGSSFEREGVGSAVRAVMVEEEGRCVFAANARKLQQVVADTASHERCIDGFLQQLRFYKE</sequence>
<dbReference type="InterPro" id="IPR002213">
    <property type="entry name" value="UDP_glucos_trans"/>
</dbReference>
<dbReference type="Proteomes" id="UP000324705">
    <property type="component" value="Chromosome 7B"/>
</dbReference>
<dbReference type="EMBL" id="LT934124">
    <property type="protein sequence ID" value="VAI91126.1"/>
    <property type="molecule type" value="Genomic_DNA"/>
</dbReference>
<comment type="similarity">
    <text evidence="1">Belongs to the UDP-glycosyltransferase family.</text>
</comment>
<evidence type="ECO:0000313" key="4">
    <source>
        <dbReference type="Proteomes" id="UP000324705"/>
    </source>
</evidence>
<dbReference type="Pfam" id="PF00201">
    <property type="entry name" value="UDPGT"/>
    <property type="match status" value="1"/>
</dbReference>
<reference evidence="3 4" key="1">
    <citation type="submission" date="2017-09" db="EMBL/GenBank/DDBJ databases">
        <authorList>
            <consortium name="International Durum Wheat Genome Sequencing Consortium (IDWGSC)"/>
            <person name="Milanesi L."/>
        </authorList>
    </citation>
    <scope>NUCLEOTIDE SEQUENCE [LARGE SCALE GENOMIC DNA]</scope>
    <source>
        <strain evidence="4">cv. Svevo</strain>
    </source>
</reference>
<evidence type="ECO:0008006" key="5">
    <source>
        <dbReference type="Google" id="ProtNLM"/>
    </source>
</evidence>
<protein>
    <recommendedName>
        <fullName evidence="5">Glycosyltransferase</fullName>
    </recommendedName>
</protein>
<keyword evidence="2" id="KW-0808">Transferase</keyword>
<dbReference type="PANTHER" id="PTHR48049">
    <property type="entry name" value="GLYCOSYLTRANSFERASE"/>
    <property type="match status" value="1"/>
</dbReference>
<evidence type="ECO:0000256" key="1">
    <source>
        <dbReference type="ARBA" id="ARBA00009995"/>
    </source>
</evidence>
<evidence type="ECO:0000256" key="2">
    <source>
        <dbReference type="ARBA" id="ARBA00022679"/>
    </source>
</evidence>
<organism evidence="3 4">
    <name type="scientific">Triticum turgidum subsp. durum</name>
    <name type="common">Durum wheat</name>
    <name type="synonym">Triticum durum</name>
    <dbReference type="NCBI Taxonomy" id="4567"/>
    <lineage>
        <taxon>Eukaryota</taxon>
        <taxon>Viridiplantae</taxon>
        <taxon>Streptophyta</taxon>
        <taxon>Embryophyta</taxon>
        <taxon>Tracheophyta</taxon>
        <taxon>Spermatophyta</taxon>
        <taxon>Magnoliopsida</taxon>
        <taxon>Liliopsida</taxon>
        <taxon>Poales</taxon>
        <taxon>Poaceae</taxon>
        <taxon>BOP clade</taxon>
        <taxon>Pooideae</taxon>
        <taxon>Triticodae</taxon>
        <taxon>Triticeae</taxon>
        <taxon>Triticinae</taxon>
        <taxon>Triticum</taxon>
    </lineage>
</organism>
<dbReference type="GO" id="GO:0035251">
    <property type="term" value="F:UDP-glucosyltransferase activity"/>
    <property type="evidence" value="ECO:0007669"/>
    <property type="project" value="InterPro"/>
</dbReference>
<dbReference type="AlphaFoldDB" id="A0A9R1C4E6"/>
<dbReference type="Gene3D" id="3.40.50.2000">
    <property type="entry name" value="Glycogen Phosphorylase B"/>
    <property type="match status" value="2"/>
</dbReference>
<dbReference type="SUPFAM" id="SSF53756">
    <property type="entry name" value="UDP-Glycosyltransferase/glycogen phosphorylase"/>
    <property type="match status" value="1"/>
</dbReference>
<name>A0A9R1C4E6_TRITD</name>
<dbReference type="InterPro" id="IPR050481">
    <property type="entry name" value="UDP-glycosyltransf_plant"/>
</dbReference>
<accession>A0A9R1C4E6</accession>
<gene>
    <name evidence="3" type="ORF">TRITD_7Bv1G175690</name>
</gene>
<dbReference type="PANTHER" id="PTHR48049:SF134">
    <property type="entry name" value="GLYCOSYLTRANSFERASE SUBFAMILY 4-LIKE N-TERMINAL DOMAIN-CONTAINING PROTEIN"/>
    <property type="match status" value="1"/>
</dbReference>
<dbReference type="Gramene" id="TRITD7Bv1G175690.1">
    <property type="protein sequence ID" value="TRITD7Bv1G175690.1"/>
    <property type="gene ID" value="TRITD7Bv1G175690"/>
</dbReference>